<evidence type="ECO:0000259" key="3">
    <source>
        <dbReference type="PROSITE" id="PS50887"/>
    </source>
</evidence>
<feature type="modified residue" description="4-aspartylphosphate" evidence="1">
    <location>
        <position position="59"/>
    </location>
</feature>
<evidence type="ECO:0000313" key="5">
    <source>
        <dbReference type="Proteomes" id="UP000033607"/>
    </source>
</evidence>
<dbReference type="SUPFAM" id="SSF55073">
    <property type="entry name" value="Nucleotide cyclase"/>
    <property type="match status" value="1"/>
</dbReference>
<sequence length="319" mass="35969">MMSFNPDKFLILVVDDITLNLQVLADMLEQVGYEVTFATNGQQALERAKLAQPDLILLDLMMPIMSGLEVCKQLKADAKFCEIPIIFLTASEEREHLLEAFHQGAVDYITKPFYPPELLARVRVHLELKYTQDQLKKTAAALEKLAITDPLTGIFNRRHLISIAETEFQGAIDYNRLFSIVMLDIDLFKKINDTYGHIVGDRVLKTMTQEVQSLLRKRDSFGRLGGEEFAIVLPDANLKTALKIAERLRQAIADLSIPISNSNSDLNLEIKITISLGVTTYHVDDEKLDDLWIRSDNALYKAKAQGRNQVCSISGPFKS</sequence>
<evidence type="ECO:0000313" key="4">
    <source>
        <dbReference type="EMBL" id="KKD39682.1"/>
    </source>
</evidence>
<dbReference type="Gene3D" id="3.30.70.270">
    <property type="match status" value="1"/>
</dbReference>
<dbReference type="InterPro" id="IPR001789">
    <property type="entry name" value="Sig_transdc_resp-reg_receiver"/>
</dbReference>
<dbReference type="InterPro" id="IPR050469">
    <property type="entry name" value="Diguanylate_Cyclase"/>
</dbReference>
<name>A0A0F5YM15_9CYAN</name>
<dbReference type="GO" id="GO:0005886">
    <property type="term" value="C:plasma membrane"/>
    <property type="evidence" value="ECO:0007669"/>
    <property type="project" value="TreeGrafter"/>
</dbReference>
<dbReference type="Pfam" id="PF00990">
    <property type="entry name" value="GGDEF"/>
    <property type="match status" value="1"/>
</dbReference>
<dbReference type="PROSITE" id="PS50887">
    <property type="entry name" value="GGDEF"/>
    <property type="match status" value="1"/>
</dbReference>
<dbReference type="InterPro" id="IPR000160">
    <property type="entry name" value="GGDEF_dom"/>
</dbReference>
<reference evidence="4 5" key="1">
    <citation type="submission" date="2015-06" db="EMBL/GenBank/DDBJ databases">
        <title>Draft genome assembly of filamentous brackish cyanobacterium Limnoraphis robusta strain CS-951.</title>
        <authorList>
            <person name="Willis A."/>
            <person name="Parks M."/>
            <person name="Burford M.A."/>
        </authorList>
    </citation>
    <scope>NUCLEOTIDE SEQUENCE [LARGE SCALE GENOMIC DNA]</scope>
    <source>
        <strain evidence="4 5">CS-951</strain>
    </source>
</reference>
<dbReference type="GO" id="GO:0000160">
    <property type="term" value="P:phosphorelay signal transduction system"/>
    <property type="evidence" value="ECO:0007669"/>
    <property type="project" value="InterPro"/>
</dbReference>
<dbReference type="InterPro" id="IPR029787">
    <property type="entry name" value="Nucleotide_cyclase"/>
</dbReference>
<organism evidence="4 5">
    <name type="scientific">Limnoraphis robusta CS-951</name>
    <dbReference type="NCBI Taxonomy" id="1637645"/>
    <lineage>
        <taxon>Bacteria</taxon>
        <taxon>Bacillati</taxon>
        <taxon>Cyanobacteriota</taxon>
        <taxon>Cyanophyceae</taxon>
        <taxon>Oscillatoriophycideae</taxon>
        <taxon>Oscillatoriales</taxon>
        <taxon>Sirenicapillariaceae</taxon>
        <taxon>Limnoraphis</taxon>
    </lineage>
</organism>
<protein>
    <submittedName>
        <fullName evidence="4">Diguanylate cyclase</fullName>
    </submittedName>
</protein>
<dbReference type="InterPro" id="IPR043128">
    <property type="entry name" value="Rev_trsase/Diguanyl_cyclase"/>
</dbReference>
<dbReference type="GO" id="GO:1902201">
    <property type="term" value="P:negative regulation of bacterial-type flagellum-dependent cell motility"/>
    <property type="evidence" value="ECO:0007669"/>
    <property type="project" value="TreeGrafter"/>
</dbReference>
<dbReference type="FunFam" id="3.30.70.270:FF:000001">
    <property type="entry name" value="Diguanylate cyclase domain protein"/>
    <property type="match status" value="1"/>
</dbReference>
<accession>A0A0F5YM15</accession>
<dbReference type="Pfam" id="PF00072">
    <property type="entry name" value="Response_reg"/>
    <property type="match status" value="1"/>
</dbReference>
<dbReference type="GO" id="GO:0043709">
    <property type="term" value="P:cell adhesion involved in single-species biofilm formation"/>
    <property type="evidence" value="ECO:0007669"/>
    <property type="project" value="TreeGrafter"/>
</dbReference>
<dbReference type="SMART" id="SM00267">
    <property type="entry name" value="GGDEF"/>
    <property type="match status" value="1"/>
</dbReference>
<comment type="caution">
    <text evidence="4">The sequence shown here is derived from an EMBL/GenBank/DDBJ whole genome shotgun (WGS) entry which is preliminary data.</text>
</comment>
<dbReference type="PANTHER" id="PTHR45138:SF9">
    <property type="entry name" value="DIGUANYLATE CYCLASE DGCM-RELATED"/>
    <property type="match status" value="1"/>
</dbReference>
<dbReference type="Proteomes" id="UP000033607">
    <property type="component" value="Unassembled WGS sequence"/>
</dbReference>
<dbReference type="AlphaFoldDB" id="A0A0F5YM15"/>
<dbReference type="Gene3D" id="3.40.50.2300">
    <property type="match status" value="1"/>
</dbReference>
<proteinExistence type="predicted"/>
<feature type="domain" description="GGDEF" evidence="3">
    <location>
        <begin position="176"/>
        <end position="315"/>
    </location>
</feature>
<dbReference type="NCBIfam" id="TIGR00254">
    <property type="entry name" value="GGDEF"/>
    <property type="match status" value="1"/>
</dbReference>
<keyword evidence="1" id="KW-0597">Phosphoprotein</keyword>
<dbReference type="PROSITE" id="PS50110">
    <property type="entry name" value="RESPONSE_REGULATORY"/>
    <property type="match status" value="1"/>
</dbReference>
<feature type="domain" description="Response regulatory" evidence="2">
    <location>
        <begin position="10"/>
        <end position="126"/>
    </location>
</feature>
<dbReference type="OrthoDB" id="453368at2"/>
<dbReference type="CDD" id="cd19920">
    <property type="entry name" value="REC_PA4781-like"/>
    <property type="match status" value="1"/>
</dbReference>
<dbReference type="SUPFAM" id="SSF52172">
    <property type="entry name" value="CheY-like"/>
    <property type="match status" value="1"/>
</dbReference>
<dbReference type="GO" id="GO:0052621">
    <property type="term" value="F:diguanylate cyclase activity"/>
    <property type="evidence" value="ECO:0007669"/>
    <property type="project" value="TreeGrafter"/>
</dbReference>
<evidence type="ECO:0000256" key="1">
    <source>
        <dbReference type="PROSITE-ProRule" id="PRU00169"/>
    </source>
</evidence>
<dbReference type="InterPro" id="IPR011006">
    <property type="entry name" value="CheY-like_superfamily"/>
</dbReference>
<dbReference type="PANTHER" id="PTHR45138">
    <property type="entry name" value="REGULATORY COMPONENTS OF SENSORY TRANSDUCTION SYSTEM"/>
    <property type="match status" value="1"/>
</dbReference>
<gene>
    <name evidence="4" type="ORF">WN50_02145</name>
</gene>
<dbReference type="EMBL" id="LATL02000068">
    <property type="protein sequence ID" value="KKD39682.1"/>
    <property type="molecule type" value="Genomic_DNA"/>
</dbReference>
<evidence type="ECO:0000259" key="2">
    <source>
        <dbReference type="PROSITE" id="PS50110"/>
    </source>
</evidence>
<dbReference type="SMART" id="SM00448">
    <property type="entry name" value="REC"/>
    <property type="match status" value="1"/>
</dbReference>
<dbReference type="CDD" id="cd01949">
    <property type="entry name" value="GGDEF"/>
    <property type="match status" value="1"/>
</dbReference>